<dbReference type="GO" id="GO:0005524">
    <property type="term" value="F:ATP binding"/>
    <property type="evidence" value="ECO:0007669"/>
    <property type="project" value="UniProtKB-KW"/>
</dbReference>
<evidence type="ECO:0000256" key="5">
    <source>
        <dbReference type="ARBA" id="ARBA00022989"/>
    </source>
</evidence>
<sequence>MYPSSDGYFQQDNAPCHKARIISNWFLQHDNEFTVLQWPPHSPDLNPIEHLWDVVERELRALDVHPTNLHQLQDAILSIWAKISKECFQHLVESMPGRIKAVLKTLKLSSRVLDKISTGQLVSLMSAHLNKLDESLGLAHFVWITPLQCILCVGLIWELIEVNGFCALAALTLLGIIQAWVKRAGLINRRLALTSEIVENIHSVKAYGWEDIMETIIKNIRQDEVTLTRKIGSLRYFYSAAYFFSAILVIVSAIVPHALSKGIILRRIFTTASYCMVLRMTLTRQLPGSIQMWYDTLALVKKIEEFLMKEEYRVLEYNLTTTELELVNVSASWDEGIGELFEKIQQENKSRPPHSDPGMFFTNLYVTPVLRNISLYLEKGHMLAVAGSTGSGKSSLLMMILGELVPSEGKIRHSGRISFSPQTSWIMPGTIRDNILFGLTYDEYRYTSVIKACQLEEVWAN</sequence>
<dbReference type="Pfam" id="PF13358">
    <property type="entry name" value="DDE_3"/>
    <property type="match status" value="1"/>
</dbReference>
<dbReference type="GO" id="GO:0005829">
    <property type="term" value="C:cytosol"/>
    <property type="evidence" value="ECO:0007669"/>
    <property type="project" value="TreeGrafter"/>
</dbReference>
<dbReference type="PROSITE" id="PS50929">
    <property type="entry name" value="ABC_TM1F"/>
    <property type="match status" value="1"/>
</dbReference>
<keyword evidence="3" id="KW-0547">Nucleotide-binding</keyword>
<evidence type="ECO:0000259" key="8">
    <source>
        <dbReference type="PROSITE" id="PS50929"/>
    </source>
</evidence>
<feature type="domain" description="ABC transmembrane type-1" evidence="8">
    <location>
        <begin position="98"/>
        <end position="255"/>
    </location>
</feature>
<dbReference type="SUPFAM" id="SSF90123">
    <property type="entry name" value="ABC transporter transmembrane region"/>
    <property type="match status" value="1"/>
</dbReference>
<dbReference type="PANTHER" id="PTHR24223">
    <property type="entry name" value="ATP-BINDING CASSETTE SUB-FAMILY C"/>
    <property type="match status" value="1"/>
</dbReference>
<evidence type="ECO:0000256" key="6">
    <source>
        <dbReference type="ARBA" id="ARBA00023136"/>
    </source>
</evidence>
<dbReference type="Proteomes" id="UP000261520">
    <property type="component" value="Unplaced"/>
</dbReference>
<dbReference type="Gene3D" id="3.40.50.300">
    <property type="entry name" value="P-loop containing nucleotide triphosphate hydrolases"/>
    <property type="match status" value="1"/>
</dbReference>
<evidence type="ECO:0000256" key="4">
    <source>
        <dbReference type="ARBA" id="ARBA00022840"/>
    </source>
</evidence>
<organism evidence="9 10">
    <name type="scientific">Periophthalmus magnuspinnatus</name>
    <dbReference type="NCBI Taxonomy" id="409849"/>
    <lineage>
        <taxon>Eukaryota</taxon>
        <taxon>Metazoa</taxon>
        <taxon>Chordata</taxon>
        <taxon>Craniata</taxon>
        <taxon>Vertebrata</taxon>
        <taxon>Euteleostomi</taxon>
        <taxon>Actinopterygii</taxon>
        <taxon>Neopterygii</taxon>
        <taxon>Teleostei</taxon>
        <taxon>Neoteleostei</taxon>
        <taxon>Acanthomorphata</taxon>
        <taxon>Gobiaria</taxon>
        <taxon>Gobiiformes</taxon>
        <taxon>Gobioidei</taxon>
        <taxon>Gobiidae</taxon>
        <taxon>Oxudercinae</taxon>
        <taxon>Periophthalmus</taxon>
    </lineage>
</organism>
<reference evidence="9" key="2">
    <citation type="submission" date="2025-09" db="UniProtKB">
        <authorList>
            <consortium name="Ensembl"/>
        </authorList>
    </citation>
    <scope>IDENTIFICATION</scope>
</reference>
<proteinExistence type="predicted"/>
<dbReference type="GO" id="GO:0016324">
    <property type="term" value="C:apical plasma membrane"/>
    <property type="evidence" value="ECO:0007669"/>
    <property type="project" value="TreeGrafter"/>
</dbReference>
<reference evidence="9" key="1">
    <citation type="submission" date="2025-08" db="UniProtKB">
        <authorList>
            <consortium name="Ensembl"/>
        </authorList>
    </citation>
    <scope>IDENTIFICATION</scope>
</reference>
<dbReference type="Pfam" id="PF00005">
    <property type="entry name" value="ABC_tran"/>
    <property type="match status" value="1"/>
</dbReference>
<keyword evidence="5 7" id="KW-1133">Transmembrane helix</keyword>
<dbReference type="GO" id="GO:0005254">
    <property type="term" value="F:chloride channel activity"/>
    <property type="evidence" value="ECO:0007669"/>
    <property type="project" value="InterPro"/>
</dbReference>
<dbReference type="InterPro" id="IPR027417">
    <property type="entry name" value="P-loop_NTPase"/>
</dbReference>
<dbReference type="AlphaFoldDB" id="A0A3B4AI30"/>
<evidence type="ECO:0000256" key="3">
    <source>
        <dbReference type="ARBA" id="ARBA00022741"/>
    </source>
</evidence>
<evidence type="ECO:0000256" key="7">
    <source>
        <dbReference type="SAM" id="Phobius"/>
    </source>
</evidence>
<dbReference type="Ensembl" id="ENSPMGT00000017895.1">
    <property type="protein sequence ID" value="ENSPMGP00000016762.1"/>
    <property type="gene ID" value="ENSPMGG00000010417.1"/>
</dbReference>
<dbReference type="InterPro" id="IPR036397">
    <property type="entry name" value="RNaseH_sf"/>
</dbReference>
<feature type="transmembrane region" description="Helical" evidence="7">
    <location>
        <begin position="162"/>
        <end position="181"/>
    </location>
</feature>
<evidence type="ECO:0000313" key="9">
    <source>
        <dbReference type="Ensembl" id="ENSPMGP00000016762.1"/>
    </source>
</evidence>
<accession>A0A3B4AI30</accession>
<dbReference type="InterPro" id="IPR038717">
    <property type="entry name" value="Tc1-like_DDE_dom"/>
</dbReference>
<keyword evidence="4" id="KW-0067">ATP-binding</keyword>
<dbReference type="GO" id="GO:0015701">
    <property type="term" value="P:bicarbonate transport"/>
    <property type="evidence" value="ECO:0007669"/>
    <property type="project" value="TreeGrafter"/>
</dbReference>
<dbReference type="GO" id="GO:0016887">
    <property type="term" value="F:ATP hydrolysis activity"/>
    <property type="evidence" value="ECO:0007669"/>
    <property type="project" value="InterPro"/>
</dbReference>
<dbReference type="PANTHER" id="PTHR24223:SF19">
    <property type="entry name" value="CYSTIC FIBROSIS TRANSMEMBRANE CONDUCTANCE REGULATOR"/>
    <property type="match status" value="1"/>
</dbReference>
<evidence type="ECO:0000256" key="2">
    <source>
        <dbReference type="ARBA" id="ARBA00022692"/>
    </source>
</evidence>
<name>A0A3B4AI30_9GOBI</name>
<protein>
    <recommendedName>
        <fullName evidence="8">ABC transmembrane type-1 domain-containing protein</fullName>
    </recommendedName>
</protein>
<evidence type="ECO:0000313" key="10">
    <source>
        <dbReference type="Proteomes" id="UP000261520"/>
    </source>
</evidence>
<dbReference type="InterPro" id="IPR050173">
    <property type="entry name" value="ABC_transporter_C-like"/>
</dbReference>
<keyword evidence="1" id="KW-0813">Transport</keyword>
<dbReference type="InterPro" id="IPR003439">
    <property type="entry name" value="ABC_transporter-like_ATP-bd"/>
</dbReference>
<keyword evidence="6 7" id="KW-0472">Membrane</keyword>
<feature type="transmembrane region" description="Helical" evidence="7">
    <location>
        <begin position="236"/>
        <end position="258"/>
    </location>
</feature>
<evidence type="ECO:0000256" key="1">
    <source>
        <dbReference type="ARBA" id="ARBA00022448"/>
    </source>
</evidence>
<dbReference type="SUPFAM" id="SSF52540">
    <property type="entry name" value="P-loop containing nucleoside triphosphate hydrolases"/>
    <property type="match status" value="1"/>
</dbReference>
<keyword evidence="2 7" id="KW-0812">Transmembrane</keyword>
<dbReference type="Pfam" id="PF00664">
    <property type="entry name" value="ABC_membrane"/>
    <property type="match status" value="1"/>
</dbReference>
<dbReference type="InterPro" id="IPR011527">
    <property type="entry name" value="ABC1_TM_dom"/>
</dbReference>
<dbReference type="GO" id="GO:0003676">
    <property type="term" value="F:nucleic acid binding"/>
    <property type="evidence" value="ECO:0007669"/>
    <property type="project" value="InterPro"/>
</dbReference>
<dbReference type="InterPro" id="IPR009147">
    <property type="entry name" value="CFTR/ABCC7"/>
</dbReference>
<keyword evidence="10" id="KW-1185">Reference proteome</keyword>
<dbReference type="PRINTS" id="PR01851">
    <property type="entry name" value="CYSFIBREGLTR"/>
</dbReference>
<dbReference type="InterPro" id="IPR036640">
    <property type="entry name" value="ABC1_TM_sf"/>
</dbReference>
<dbReference type="Gene3D" id="3.30.420.10">
    <property type="entry name" value="Ribonuclease H-like superfamily/Ribonuclease H"/>
    <property type="match status" value="1"/>
</dbReference>
<dbReference type="GO" id="GO:0140359">
    <property type="term" value="F:ABC-type transporter activity"/>
    <property type="evidence" value="ECO:0007669"/>
    <property type="project" value="InterPro"/>
</dbReference>